<dbReference type="InterPro" id="IPR009003">
    <property type="entry name" value="Peptidase_S1_PA"/>
</dbReference>
<dbReference type="RefSeq" id="WP_209769017.1">
    <property type="nucleotide sequence ID" value="NZ_JAGINP010000017.1"/>
</dbReference>
<dbReference type="SUPFAM" id="SSF50494">
    <property type="entry name" value="Trypsin-like serine proteases"/>
    <property type="match status" value="1"/>
</dbReference>
<dbReference type="EMBL" id="JAGINP010000017">
    <property type="protein sequence ID" value="MBP2294733.1"/>
    <property type="molecule type" value="Genomic_DNA"/>
</dbReference>
<keyword evidence="5" id="KW-1185">Reference proteome</keyword>
<comment type="caution">
    <text evidence="4">The sequence shown here is derived from an EMBL/GenBank/DDBJ whole genome shotgun (WGS) entry which is preliminary data.</text>
</comment>
<organism evidence="4 5">
    <name type="scientific">Azospirillum rugosum</name>
    <dbReference type="NCBI Taxonomy" id="416170"/>
    <lineage>
        <taxon>Bacteria</taxon>
        <taxon>Pseudomonadati</taxon>
        <taxon>Pseudomonadota</taxon>
        <taxon>Alphaproteobacteria</taxon>
        <taxon>Rhodospirillales</taxon>
        <taxon>Azospirillaceae</taxon>
        <taxon>Azospirillum</taxon>
    </lineage>
</organism>
<dbReference type="Pfam" id="PF13365">
    <property type="entry name" value="Trypsin_2"/>
    <property type="match status" value="1"/>
</dbReference>
<name>A0ABS4SQA6_9PROT</name>
<dbReference type="InterPro" id="IPR001940">
    <property type="entry name" value="Peptidase_S1C"/>
</dbReference>
<dbReference type="InterPro" id="IPR036034">
    <property type="entry name" value="PDZ_sf"/>
</dbReference>
<gene>
    <name evidence="4" type="ORF">J2851_004523</name>
</gene>
<keyword evidence="1 4" id="KW-0645">Protease</keyword>
<dbReference type="SUPFAM" id="SSF50156">
    <property type="entry name" value="PDZ domain-like"/>
    <property type="match status" value="1"/>
</dbReference>
<dbReference type="SMART" id="SM00228">
    <property type="entry name" value="PDZ"/>
    <property type="match status" value="1"/>
</dbReference>
<dbReference type="PROSITE" id="PS50106">
    <property type="entry name" value="PDZ"/>
    <property type="match status" value="1"/>
</dbReference>
<evidence type="ECO:0000256" key="2">
    <source>
        <dbReference type="ARBA" id="ARBA00022801"/>
    </source>
</evidence>
<keyword evidence="2" id="KW-0378">Hydrolase</keyword>
<evidence type="ECO:0000313" key="5">
    <source>
        <dbReference type="Proteomes" id="UP000781958"/>
    </source>
</evidence>
<dbReference type="GO" id="GO:0006508">
    <property type="term" value="P:proteolysis"/>
    <property type="evidence" value="ECO:0007669"/>
    <property type="project" value="UniProtKB-KW"/>
</dbReference>
<dbReference type="InterPro" id="IPR001478">
    <property type="entry name" value="PDZ"/>
</dbReference>
<dbReference type="PANTHER" id="PTHR43343:SF3">
    <property type="entry name" value="PROTEASE DO-LIKE 8, CHLOROPLASTIC"/>
    <property type="match status" value="1"/>
</dbReference>
<dbReference type="Proteomes" id="UP000781958">
    <property type="component" value="Unassembled WGS sequence"/>
</dbReference>
<dbReference type="GO" id="GO:0008233">
    <property type="term" value="F:peptidase activity"/>
    <property type="evidence" value="ECO:0007669"/>
    <property type="project" value="UniProtKB-KW"/>
</dbReference>
<evidence type="ECO:0000256" key="1">
    <source>
        <dbReference type="ARBA" id="ARBA00022670"/>
    </source>
</evidence>
<dbReference type="PANTHER" id="PTHR43343">
    <property type="entry name" value="PEPTIDASE S12"/>
    <property type="match status" value="1"/>
</dbReference>
<protein>
    <submittedName>
        <fullName evidence="4">S1-C subfamily serine protease</fullName>
    </submittedName>
</protein>
<proteinExistence type="predicted"/>
<evidence type="ECO:0000259" key="3">
    <source>
        <dbReference type="PROSITE" id="PS50106"/>
    </source>
</evidence>
<dbReference type="PRINTS" id="PR00834">
    <property type="entry name" value="PROTEASES2C"/>
</dbReference>
<feature type="domain" description="PDZ" evidence="3">
    <location>
        <begin position="236"/>
        <end position="294"/>
    </location>
</feature>
<dbReference type="Gene3D" id="2.40.10.120">
    <property type="match status" value="1"/>
</dbReference>
<evidence type="ECO:0000313" key="4">
    <source>
        <dbReference type="EMBL" id="MBP2294733.1"/>
    </source>
</evidence>
<dbReference type="InterPro" id="IPR051201">
    <property type="entry name" value="Chloro_Bact_Ser_Proteases"/>
</dbReference>
<accession>A0ABS4SQA6</accession>
<sequence length="341" mass="36028">MTGRWRRISWSMALLAGALLAGPELVIGATSPALADELNAEALARAVVRINATILPDAQSAQTLGTEREGTGVVIDGSGLILTIGYTVVEAAQIQVTAGDGRGYPAELVAYDQSTGFGLVRAGLDFAASPMRIGDSESLKEGDAALILSRHGPQPAQPVLVVGKREFAGYWEYLLDEAIFTSPPIAGFNGAALVDRKGQLVGVGSLIVRDAMPGHAAVAGNMFVPVSALKPILSDLLAYGRRQDPPRPWLGVTLREEQGRLLVERVTPQSPAESAGVKAGDQIVGVGGQRFSSLADFYRKLWGLGPAGVAVPLEVMRGPKLEPVTVRSVDRYRTLKLNPTF</sequence>
<dbReference type="Pfam" id="PF13180">
    <property type="entry name" value="PDZ_2"/>
    <property type="match status" value="1"/>
</dbReference>
<reference evidence="4 5" key="1">
    <citation type="submission" date="2021-03" db="EMBL/GenBank/DDBJ databases">
        <title>Genomic Encyclopedia of Type Strains, Phase III (KMG-III): the genomes of soil and plant-associated and newly described type strains.</title>
        <authorList>
            <person name="Whitman W."/>
        </authorList>
    </citation>
    <scope>NUCLEOTIDE SEQUENCE [LARGE SCALE GENOMIC DNA]</scope>
    <source>
        <strain evidence="4 5">IMMIB AFH-6</strain>
    </source>
</reference>
<dbReference type="Gene3D" id="2.30.42.10">
    <property type="match status" value="1"/>
</dbReference>